<dbReference type="Pfam" id="PF03572">
    <property type="entry name" value="Peptidase_S41"/>
    <property type="match status" value="2"/>
</dbReference>
<dbReference type="SUPFAM" id="SSF50156">
    <property type="entry name" value="PDZ domain-like"/>
    <property type="match status" value="1"/>
</dbReference>
<dbReference type="SUPFAM" id="SSF52096">
    <property type="entry name" value="ClpP/crotonase"/>
    <property type="match status" value="2"/>
</dbReference>
<evidence type="ECO:0000313" key="2">
    <source>
        <dbReference type="EMBL" id="WIA22215.1"/>
    </source>
</evidence>
<dbReference type="Proteomes" id="UP001244341">
    <property type="component" value="Chromosome 14b"/>
</dbReference>
<dbReference type="Gene3D" id="3.90.226.10">
    <property type="entry name" value="2-enoyl-CoA Hydratase, Chain A, domain 1"/>
    <property type="match status" value="2"/>
</dbReference>
<reference evidence="2 3" key="1">
    <citation type="submission" date="2023-05" db="EMBL/GenBank/DDBJ databases">
        <title>A 100% complete, gapless, phased diploid assembly of the Scenedesmus obliquus UTEX 3031 genome.</title>
        <authorList>
            <person name="Biondi T.C."/>
            <person name="Hanschen E.R."/>
            <person name="Kwon T."/>
            <person name="Eng W."/>
            <person name="Kruse C.P.S."/>
            <person name="Koehler S.I."/>
            <person name="Kunde Y."/>
            <person name="Gleasner C.D."/>
            <person name="You Mak K.T."/>
            <person name="Polle J."/>
            <person name="Hovde B.T."/>
            <person name="Starkenburg S.R."/>
        </authorList>
    </citation>
    <scope>NUCLEOTIDE SEQUENCE [LARGE SCALE GENOMIC DNA]</scope>
    <source>
        <strain evidence="2 3">DOE0152z</strain>
    </source>
</reference>
<dbReference type="SMART" id="SM00245">
    <property type="entry name" value="TSPc"/>
    <property type="match status" value="1"/>
</dbReference>
<protein>
    <recommendedName>
        <fullName evidence="1">PDZ domain-containing protein</fullName>
    </recommendedName>
</protein>
<dbReference type="InterPro" id="IPR041489">
    <property type="entry name" value="PDZ_6"/>
</dbReference>
<dbReference type="InterPro" id="IPR029045">
    <property type="entry name" value="ClpP/crotonase-like_dom_sf"/>
</dbReference>
<dbReference type="SMART" id="SM00228">
    <property type="entry name" value="PDZ"/>
    <property type="match status" value="1"/>
</dbReference>
<dbReference type="Gene3D" id="3.30.750.44">
    <property type="match status" value="1"/>
</dbReference>
<gene>
    <name evidence="2" type="ORF">OEZ85_004545</name>
</gene>
<evidence type="ECO:0000259" key="1">
    <source>
        <dbReference type="PROSITE" id="PS50106"/>
    </source>
</evidence>
<keyword evidence="3" id="KW-1185">Reference proteome</keyword>
<proteinExistence type="predicted"/>
<dbReference type="InterPro" id="IPR036034">
    <property type="entry name" value="PDZ_sf"/>
</dbReference>
<dbReference type="InterPro" id="IPR001478">
    <property type="entry name" value="PDZ"/>
</dbReference>
<dbReference type="Gene3D" id="2.30.42.10">
    <property type="match status" value="1"/>
</dbReference>
<dbReference type="PANTHER" id="PTHR32060:SF22">
    <property type="entry name" value="CARBOXYL-TERMINAL-PROCESSING PEPTIDASE 3, CHLOROPLASTIC"/>
    <property type="match status" value="1"/>
</dbReference>
<dbReference type="EMBL" id="CP126221">
    <property type="protein sequence ID" value="WIA22215.1"/>
    <property type="molecule type" value="Genomic_DNA"/>
</dbReference>
<evidence type="ECO:0000313" key="3">
    <source>
        <dbReference type="Proteomes" id="UP001244341"/>
    </source>
</evidence>
<sequence>MSLSLLFQAAPVQAEEMSIAFPASADPEIRQAQQTMVESWAYVQALYLDPSFSHTDWTQALQDSLAASFKARSAAEVADITNQLLGKLGDPYTRLLQGDDATALEAQEEGKIVASGLGLQQEALLVSFVVDDSAAAAAGVTEGDLLLSVDGQPVVGQELRQIYKLLSKEADVTLLRQPPGSSSSSASSSSIQLMPQLNDRLIVDLRDNPGGIVEAGVSIAQDFLQEGQVLCIALDKSGQEERVVLPTAHTLTQLPLVLLLLLLQVVLVNGFTASTSELLAGASHDELLLLLLLLQVVLVNRSTASTSELLAGALHDELSAPLIGTTTYGKGRSQRVVQLADGTSTLLVSTLKYFTPQHTEIDKVGLKPDLVCDPPEVVGGKWTGGRVDGEGEGRLLLLDDPCVKLAAEKLTARTL</sequence>
<feature type="domain" description="PDZ" evidence="1">
    <location>
        <begin position="101"/>
        <end position="178"/>
    </location>
</feature>
<dbReference type="PANTHER" id="PTHR32060">
    <property type="entry name" value="TAIL-SPECIFIC PROTEASE"/>
    <property type="match status" value="1"/>
</dbReference>
<dbReference type="Pfam" id="PF17820">
    <property type="entry name" value="PDZ_6"/>
    <property type="match status" value="1"/>
</dbReference>
<organism evidence="2 3">
    <name type="scientific">Tetradesmus obliquus</name>
    <name type="common">Green alga</name>
    <name type="synonym">Acutodesmus obliquus</name>
    <dbReference type="NCBI Taxonomy" id="3088"/>
    <lineage>
        <taxon>Eukaryota</taxon>
        <taxon>Viridiplantae</taxon>
        <taxon>Chlorophyta</taxon>
        <taxon>core chlorophytes</taxon>
        <taxon>Chlorophyceae</taxon>
        <taxon>CS clade</taxon>
        <taxon>Sphaeropleales</taxon>
        <taxon>Scenedesmaceae</taxon>
        <taxon>Tetradesmus</taxon>
    </lineage>
</organism>
<dbReference type="PROSITE" id="PS50106">
    <property type="entry name" value="PDZ"/>
    <property type="match status" value="1"/>
</dbReference>
<dbReference type="InterPro" id="IPR005151">
    <property type="entry name" value="Tail-specific_protease"/>
</dbReference>
<name>A0ABY8ULQ2_TETOB</name>
<accession>A0ABY8ULQ2</accession>